<evidence type="ECO:0000313" key="1">
    <source>
        <dbReference type="EMBL" id="NIA70670.1"/>
    </source>
</evidence>
<comment type="caution">
    <text evidence="1">The sequence shown here is derived from an EMBL/GenBank/DDBJ whole genome shotgun (WGS) entry which is preliminary data.</text>
</comment>
<sequence length="151" mass="16698">MLLATGAVGALVHPATACTVGWPYEPEKPFSEAYLQEGYTLFRGTVVDYEVVGHYGLVSFAVTQTYRGLRERAWRAVWANSTFGVPKDLDSFKVEVGKDLVVALRDGGGFFDPKGITLRWKPVIVQDSCREPAMQKFVVMEPVLKKAGLID</sequence>
<keyword evidence="2" id="KW-1185">Reference proteome</keyword>
<reference evidence="1" key="1">
    <citation type="submission" date="2020-03" db="EMBL/GenBank/DDBJ databases">
        <title>Genome of Pelagibius litoralis DSM 21314T.</title>
        <authorList>
            <person name="Wang G."/>
        </authorList>
    </citation>
    <scope>NUCLEOTIDE SEQUENCE</scope>
    <source>
        <strain evidence="1">DSM 21314</strain>
    </source>
</reference>
<organism evidence="1 2">
    <name type="scientific">Pelagibius litoralis</name>
    <dbReference type="NCBI Taxonomy" id="374515"/>
    <lineage>
        <taxon>Bacteria</taxon>
        <taxon>Pseudomonadati</taxon>
        <taxon>Pseudomonadota</taxon>
        <taxon>Alphaproteobacteria</taxon>
        <taxon>Rhodospirillales</taxon>
        <taxon>Rhodovibrionaceae</taxon>
        <taxon>Pelagibius</taxon>
    </lineage>
</organism>
<dbReference type="RefSeq" id="WP_167227513.1">
    <property type="nucleotide sequence ID" value="NZ_JAAQPH010000015.1"/>
</dbReference>
<dbReference type="AlphaFoldDB" id="A0A967F071"/>
<gene>
    <name evidence="1" type="ORF">HBA54_18900</name>
</gene>
<name>A0A967F071_9PROT</name>
<dbReference type="EMBL" id="JAAQPH010000015">
    <property type="protein sequence ID" value="NIA70670.1"/>
    <property type="molecule type" value="Genomic_DNA"/>
</dbReference>
<dbReference type="Proteomes" id="UP000761264">
    <property type="component" value="Unassembled WGS sequence"/>
</dbReference>
<protein>
    <submittedName>
        <fullName evidence="1">Uncharacterized protein</fullName>
    </submittedName>
</protein>
<evidence type="ECO:0000313" key="2">
    <source>
        <dbReference type="Proteomes" id="UP000761264"/>
    </source>
</evidence>
<accession>A0A967F071</accession>
<proteinExistence type="predicted"/>